<accession>A0ABU7AEK0</accession>
<proteinExistence type="predicted"/>
<evidence type="ECO:0000313" key="1">
    <source>
        <dbReference type="EMBL" id="MED6236098.1"/>
    </source>
</evidence>
<name>A0ABU7AEK0_9TELE</name>
<gene>
    <name evidence="1" type="ORF">ATANTOWER_004461</name>
</gene>
<protein>
    <submittedName>
        <fullName evidence="1">Uncharacterized protein</fullName>
    </submittedName>
</protein>
<comment type="caution">
    <text evidence="1">The sequence shown here is derived from an EMBL/GenBank/DDBJ whole genome shotgun (WGS) entry which is preliminary data.</text>
</comment>
<dbReference type="Proteomes" id="UP001345963">
    <property type="component" value="Unassembled WGS sequence"/>
</dbReference>
<organism evidence="1 2">
    <name type="scientific">Ataeniobius toweri</name>
    <dbReference type="NCBI Taxonomy" id="208326"/>
    <lineage>
        <taxon>Eukaryota</taxon>
        <taxon>Metazoa</taxon>
        <taxon>Chordata</taxon>
        <taxon>Craniata</taxon>
        <taxon>Vertebrata</taxon>
        <taxon>Euteleostomi</taxon>
        <taxon>Actinopterygii</taxon>
        <taxon>Neopterygii</taxon>
        <taxon>Teleostei</taxon>
        <taxon>Neoteleostei</taxon>
        <taxon>Acanthomorphata</taxon>
        <taxon>Ovalentaria</taxon>
        <taxon>Atherinomorphae</taxon>
        <taxon>Cyprinodontiformes</taxon>
        <taxon>Goodeidae</taxon>
        <taxon>Ataeniobius</taxon>
    </lineage>
</organism>
<keyword evidence="2" id="KW-1185">Reference proteome</keyword>
<evidence type="ECO:0000313" key="2">
    <source>
        <dbReference type="Proteomes" id="UP001345963"/>
    </source>
</evidence>
<sequence>MDLKPFHGVLCLYPTDHQPHLRPGKDWTCDRTWKTHDSQLFGLFSHWLILLLKSSKYIQLLHPLFLT</sequence>
<dbReference type="EMBL" id="JAHUTI010011323">
    <property type="protein sequence ID" value="MED6236098.1"/>
    <property type="molecule type" value="Genomic_DNA"/>
</dbReference>
<reference evidence="1 2" key="1">
    <citation type="submission" date="2021-07" db="EMBL/GenBank/DDBJ databases">
        <authorList>
            <person name="Palmer J.M."/>
        </authorList>
    </citation>
    <scope>NUCLEOTIDE SEQUENCE [LARGE SCALE GENOMIC DNA]</scope>
    <source>
        <strain evidence="1 2">AT_MEX2019</strain>
        <tissue evidence="1">Muscle</tissue>
    </source>
</reference>